<dbReference type="InterPro" id="IPR040790">
    <property type="entry name" value="Kindlin_2_N"/>
</dbReference>
<accession>A0A7E4VRJ5</accession>
<dbReference type="PROSITE" id="PS50003">
    <property type="entry name" value="PH_DOMAIN"/>
    <property type="match status" value="1"/>
</dbReference>
<dbReference type="SUPFAM" id="SSF47031">
    <property type="entry name" value="Second domain of FERM"/>
    <property type="match status" value="1"/>
</dbReference>
<evidence type="ECO:0000313" key="4">
    <source>
        <dbReference type="WBParaSite" id="Pan_g23283.t1"/>
    </source>
</evidence>
<evidence type="ECO:0000259" key="2">
    <source>
        <dbReference type="PROSITE" id="PS50057"/>
    </source>
</evidence>
<dbReference type="InterPro" id="IPR001849">
    <property type="entry name" value="PH_domain"/>
</dbReference>
<feature type="domain" description="FERM" evidence="2">
    <location>
        <begin position="227"/>
        <end position="698"/>
    </location>
</feature>
<evidence type="ECO:0000259" key="1">
    <source>
        <dbReference type="PROSITE" id="PS50003"/>
    </source>
</evidence>
<evidence type="ECO:0000313" key="3">
    <source>
        <dbReference type="Proteomes" id="UP000492821"/>
    </source>
</evidence>
<organism evidence="3 4">
    <name type="scientific">Panagrellus redivivus</name>
    <name type="common">Microworm</name>
    <dbReference type="NCBI Taxonomy" id="6233"/>
    <lineage>
        <taxon>Eukaryota</taxon>
        <taxon>Metazoa</taxon>
        <taxon>Ecdysozoa</taxon>
        <taxon>Nematoda</taxon>
        <taxon>Chromadorea</taxon>
        <taxon>Rhabditida</taxon>
        <taxon>Tylenchina</taxon>
        <taxon>Panagrolaimomorpha</taxon>
        <taxon>Panagrolaimoidea</taxon>
        <taxon>Panagrolaimidae</taxon>
        <taxon>Panagrellus</taxon>
    </lineage>
</organism>
<dbReference type="InterPro" id="IPR000299">
    <property type="entry name" value="FERM_domain"/>
</dbReference>
<dbReference type="InterPro" id="IPR011993">
    <property type="entry name" value="PH-like_dom_sf"/>
</dbReference>
<dbReference type="InterPro" id="IPR019748">
    <property type="entry name" value="FERM_central"/>
</dbReference>
<reference evidence="4" key="2">
    <citation type="submission" date="2020-10" db="UniProtKB">
        <authorList>
            <consortium name="WormBaseParasite"/>
        </authorList>
    </citation>
    <scope>IDENTIFICATION</scope>
</reference>
<dbReference type="InterPro" id="IPR019749">
    <property type="entry name" value="Band_41_domain"/>
</dbReference>
<dbReference type="GO" id="GO:0007229">
    <property type="term" value="P:integrin-mediated signaling pathway"/>
    <property type="evidence" value="ECO:0007669"/>
    <property type="project" value="InterPro"/>
</dbReference>
<dbReference type="PANTHER" id="PTHR16160">
    <property type="entry name" value="FERMITIN 2-RELATED"/>
    <property type="match status" value="1"/>
</dbReference>
<dbReference type="CDD" id="cd14473">
    <property type="entry name" value="FERM_B-lobe"/>
    <property type="match status" value="2"/>
</dbReference>
<proteinExistence type="predicted"/>
<protein>
    <submittedName>
        <fullName evidence="4">PH domain-containing protein</fullName>
    </submittedName>
</protein>
<dbReference type="CDD" id="cd17095">
    <property type="entry name" value="FERM_F0_kindlins"/>
    <property type="match status" value="1"/>
</dbReference>
<dbReference type="AlphaFoldDB" id="A0A7E4VRJ5"/>
<keyword evidence="3" id="KW-1185">Reference proteome</keyword>
<dbReference type="InterPro" id="IPR035963">
    <property type="entry name" value="FERM_2"/>
</dbReference>
<dbReference type="PANTHER" id="PTHR16160:SF13">
    <property type="entry name" value="FERMITIN 2-RELATED"/>
    <property type="match status" value="1"/>
</dbReference>
<dbReference type="SMART" id="SM00233">
    <property type="entry name" value="PH"/>
    <property type="match status" value="1"/>
</dbReference>
<dbReference type="PROSITE" id="PS50057">
    <property type="entry name" value="FERM_3"/>
    <property type="match status" value="1"/>
</dbReference>
<dbReference type="GO" id="GO:0007160">
    <property type="term" value="P:cell-matrix adhesion"/>
    <property type="evidence" value="ECO:0007669"/>
    <property type="project" value="TreeGrafter"/>
</dbReference>
<dbReference type="WBParaSite" id="Pan_g23283.t1">
    <property type="protein sequence ID" value="Pan_g23283.t1"/>
    <property type="gene ID" value="Pan_g23283"/>
</dbReference>
<dbReference type="Proteomes" id="UP000492821">
    <property type="component" value="Unassembled WGS sequence"/>
</dbReference>
<dbReference type="Gene3D" id="3.10.20.90">
    <property type="entry name" value="Phosphatidylinositol 3-kinase Catalytic Subunit, Chain A, domain 1"/>
    <property type="match status" value="2"/>
</dbReference>
<sequence length="717" mass="81964">MAHLIQDEIISNDLTWKLGIFVTDINRSKEIWVRGDMHIGGVMMKLVDSIGGGRDWSDHALWWPEKRQWLKHTRSTLDQIGVTASQFLEFTPMHKAARVQLPDNQIIDANLDFSTTVFRVTAEFCRELGIRYPEELSLKRNIPPDVLRKGANIDSEQQVVPFKLGEESVGPGTMRTLKPIKASTLNVNGRQGSPSLSNQGPGHIFNASEIGTMPRQGTLPRGMSPGPAAYANFLGRDPSRGILNDTVDGEYLAETLVQSPRVPPNKDLPVFRPQSYLERAALNRGWLDSSRSLMEQGIGENEIVLLRFKYMNFFDLNPKYDPVRINQLYEQAKWSVLLDEFEHTEEEANLFAALQLQSTLQKVDQEEEVPEKDEVERLLDALEHNLDVAALNRKDITHVPELAEYIKFLKPKKLGFNNFKRAYFVFRDLYLSYYNAAQEQRGPPVGHYSLKGCEVTPDVKISEQRYHIKILVPASDGMNELILKCETEQQYAKWMAACKLASRSKTMADASYNSEVESLKRTLALQSGRQANGDSGKQHRAPAVQFPSDFNVEEFVSQQYVRKARSKQSLQQKISDAHSSVRNLSNIDAKLQYIRTWETLKGHGMHYFIVKFFDERGSRKPELIAVSNRGLYLVNPDNGDSIKPWPFSHMKKWHVNWEIRHLRMAFDNEEIDFKPLSADCKVVHEFIGGYIFVSLRSKDQKQTLDEEGFMRLTGGWK</sequence>
<dbReference type="Gene3D" id="2.30.29.30">
    <property type="entry name" value="Pleckstrin-homology domain (PH domain)/Phosphotyrosine-binding domain (PTB)"/>
    <property type="match status" value="2"/>
</dbReference>
<dbReference type="Pfam" id="PF00373">
    <property type="entry name" value="FERM_M"/>
    <property type="match status" value="1"/>
</dbReference>
<dbReference type="Pfam" id="PF00169">
    <property type="entry name" value="PH"/>
    <property type="match status" value="1"/>
</dbReference>
<reference evidence="3" key="1">
    <citation type="journal article" date="2013" name="Genetics">
        <title>The draft genome and transcriptome of Panagrellus redivivus are shaped by the harsh demands of a free-living lifestyle.</title>
        <authorList>
            <person name="Srinivasan J."/>
            <person name="Dillman A.R."/>
            <person name="Macchietto M.G."/>
            <person name="Heikkinen L."/>
            <person name="Lakso M."/>
            <person name="Fracchia K.M."/>
            <person name="Antoshechkin I."/>
            <person name="Mortazavi A."/>
            <person name="Wong G."/>
            <person name="Sternberg P.W."/>
        </authorList>
    </citation>
    <scope>NUCLEOTIDE SEQUENCE [LARGE SCALE GENOMIC DNA]</scope>
    <source>
        <strain evidence="3">MT8872</strain>
    </source>
</reference>
<feature type="domain" description="PH" evidence="1">
    <location>
        <begin position="399"/>
        <end position="503"/>
    </location>
</feature>
<dbReference type="Gene3D" id="1.20.80.10">
    <property type="match status" value="1"/>
</dbReference>
<name>A0A7E4VRJ5_PANRE</name>
<dbReference type="GO" id="GO:0030055">
    <property type="term" value="C:cell-substrate junction"/>
    <property type="evidence" value="ECO:0007669"/>
    <property type="project" value="TreeGrafter"/>
</dbReference>
<dbReference type="GO" id="GO:0005178">
    <property type="term" value="F:integrin binding"/>
    <property type="evidence" value="ECO:0007669"/>
    <property type="project" value="TreeGrafter"/>
</dbReference>
<dbReference type="SUPFAM" id="SSF50729">
    <property type="entry name" value="PH domain-like"/>
    <property type="match status" value="2"/>
</dbReference>
<dbReference type="Pfam" id="PF18124">
    <property type="entry name" value="Kindlin_2_N"/>
    <property type="match status" value="1"/>
</dbReference>
<dbReference type="InterPro" id="IPR037843">
    <property type="entry name" value="Kindlin/fermitin"/>
</dbReference>
<dbReference type="SMART" id="SM00295">
    <property type="entry name" value="B41"/>
    <property type="match status" value="1"/>
</dbReference>
<dbReference type="InterPro" id="IPR014352">
    <property type="entry name" value="FERM/acyl-CoA-bd_prot_sf"/>
</dbReference>